<reference evidence="6 7" key="1">
    <citation type="journal article" date="2021" name="Int. J. Syst. Evol. Microbiol.">
        <title>Steroidobacter gossypii sp. nov., isolated from soil of cotton cropping field.</title>
        <authorList>
            <person name="Huang R."/>
            <person name="Yang S."/>
            <person name="Zhen C."/>
            <person name="Liu W."/>
        </authorList>
    </citation>
    <scope>NUCLEOTIDE SEQUENCE [LARGE SCALE GENOMIC DNA]</scope>
    <source>
        <strain evidence="6 7">S1-65</strain>
    </source>
</reference>
<dbReference type="InterPro" id="IPR036390">
    <property type="entry name" value="WH_DNA-bd_sf"/>
</dbReference>
<sequence length="295" mass="32315">MRRLPPLSALRAFEAAARHGSFKRAASELAVTPTAISHQIRALEEFTGLTLFKRDTRKVVLTEAGAQLYPVLRDGFDEFERTLERLAPATGRAQVTISATSAFTAHWLVPRMHRFHALHPEIDLHLQASEQVVDLVEANVDIAIRYGTGPYANVAVETLFADGFAPVAHPTLGVSSPADLDKVTLIHFEWKKAHPLNPTWDRWFAEAKLPGPSAAGQLRFSDEGHAIQAALAAQGVALLSLVLVEHELASGRLVRPFGPTVAGHTYHLVTRSDRTPSSPVRAVADWLRSQARSSR</sequence>
<dbReference type="InterPro" id="IPR036388">
    <property type="entry name" value="WH-like_DNA-bd_sf"/>
</dbReference>
<dbReference type="InterPro" id="IPR000847">
    <property type="entry name" value="LysR_HTH_N"/>
</dbReference>
<dbReference type="InterPro" id="IPR058163">
    <property type="entry name" value="LysR-type_TF_proteobact-type"/>
</dbReference>
<dbReference type="PANTHER" id="PTHR30537">
    <property type="entry name" value="HTH-TYPE TRANSCRIPTIONAL REGULATOR"/>
    <property type="match status" value="1"/>
</dbReference>
<dbReference type="RefSeq" id="WP_203168940.1">
    <property type="nucleotide sequence ID" value="NZ_JAEVLS010000004.1"/>
</dbReference>
<dbReference type="NCBIfam" id="NF008352">
    <property type="entry name" value="PRK11139.1"/>
    <property type="match status" value="1"/>
</dbReference>
<dbReference type="PROSITE" id="PS50931">
    <property type="entry name" value="HTH_LYSR"/>
    <property type="match status" value="1"/>
</dbReference>
<dbReference type="Proteomes" id="UP000661077">
    <property type="component" value="Unassembled WGS sequence"/>
</dbReference>
<comment type="caution">
    <text evidence="6">The sequence shown here is derived from an EMBL/GenBank/DDBJ whole genome shotgun (WGS) entry which is preliminary data.</text>
</comment>
<dbReference type="PANTHER" id="PTHR30537:SF26">
    <property type="entry name" value="GLYCINE CLEAVAGE SYSTEM TRANSCRIPTIONAL ACTIVATOR"/>
    <property type="match status" value="1"/>
</dbReference>
<organism evidence="6 7">
    <name type="scientific">Steroidobacter gossypii</name>
    <dbReference type="NCBI Taxonomy" id="2805490"/>
    <lineage>
        <taxon>Bacteria</taxon>
        <taxon>Pseudomonadati</taxon>
        <taxon>Pseudomonadota</taxon>
        <taxon>Gammaproteobacteria</taxon>
        <taxon>Steroidobacterales</taxon>
        <taxon>Steroidobacteraceae</taxon>
        <taxon>Steroidobacter</taxon>
    </lineage>
</organism>
<keyword evidence="2" id="KW-0805">Transcription regulation</keyword>
<dbReference type="Gene3D" id="3.40.190.10">
    <property type="entry name" value="Periplasmic binding protein-like II"/>
    <property type="match status" value="2"/>
</dbReference>
<name>A0ABS1X0S2_9GAMM</name>
<dbReference type="InterPro" id="IPR005119">
    <property type="entry name" value="LysR_subst-bd"/>
</dbReference>
<dbReference type="PRINTS" id="PR00039">
    <property type="entry name" value="HTHLYSR"/>
</dbReference>
<dbReference type="Pfam" id="PF03466">
    <property type="entry name" value="LysR_substrate"/>
    <property type="match status" value="1"/>
</dbReference>
<dbReference type="Pfam" id="PF00126">
    <property type="entry name" value="HTH_1"/>
    <property type="match status" value="1"/>
</dbReference>
<dbReference type="SUPFAM" id="SSF53850">
    <property type="entry name" value="Periplasmic binding protein-like II"/>
    <property type="match status" value="1"/>
</dbReference>
<dbReference type="SUPFAM" id="SSF46785">
    <property type="entry name" value="Winged helix' DNA-binding domain"/>
    <property type="match status" value="1"/>
</dbReference>
<keyword evidence="3" id="KW-0238">DNA-binding</keyword>
<dbReference type="EMBL" id="JAEVLS010000004">
    <property type="protein sequence ID" value="MBM0106825.1"/>
    <property type="molecule type" value="Genomic_DNA"/>
</dbReference>
<evidence type="ECO:0000313" key="6">
    <source>
        <dbReference type="EMBL" id="MBM0106825.1"/>
    </source>
</evidence>
<gene>
    <name evidence="6" type="primary">gcvA</name>
    <name evidence="6" type="ORF">JM946_18990</name>
</gene>
<proteinExistence type="inferred from homology"/>
<keyword evidence="7" id="KW-1185">Reference proteome</keyword>
<comment type="similarity">
    <text evidence="1">Belongs to the LysR transcriptional regulatory family.</text>
</comment>
<evidence type="ECO:0000256" key="3">
    <source>
        <dbReference type="ARBA" id="ARBA00023125"/>
    </source>
</evidence>
<accession>A0ABS1X0S2</accession>
<evidence type="ECO:0000259" key="5">
    <source>
        <dbReference type="PROSITE" id="PS50931"/>
    </source>
</evidence>
<evidence type="ECO:0000256" key="2">
    <source>
        <dbReference type="ARBA" id="ARBA00023015"/>
    </source>
</evidence>
<keyword evidence="4" id="KW-0804">Transcription</keyword>
<dbReference type="CDD" id="cd08432">
    <property type="entry name" value="PBP2_GcdR_TrpI_HvrB_AmpR_like"/>
    <property type="match status" value="1"/>
</dbReference>
<evidence type="ECO:0000256" key="4">
    <source>
        <dbReference type="ARBA" id="ARBA00023163"/>
    </source>
</evidence>
<dbReference type="Gene3D" id="1.10.10.10">
    <property type="entry name" value="Winged helix-like DNA-binding domain superfamily/Winged helix DNA-binding domain"/>
    <property type="match status" value="1"/>
</dbReference>
<evidence type="ECO:0000256" key="1">
    <source>
        <dbReference type="ARBA" id="ARBA00009437"/>
    </source>
</evidence>
<protein>
    <submittedName>
        <fullName evidence="6">Transcriptional regulator GcvA</fullName>
    </submittedName>
</protein>
<evidence type="ECO:0000313" key="7">
    <source>
        <dbReference type="Proteomes" id="UP000661077"/>
    </source>
</evidence>
<feature type="domain" description="HTH lysR-type" evidence="5">
    <location>
        <begin position="5"/>
        <end position="62"/>
    </location>
</feature>